<dbReference type="RefSeq" id="WP_035247028.1">
    <property type="nucleotide sequence ID" value="NZ_ARXU01000005.1"/>
</dbReference>
<dbReference type="InterPro" id="IPR028098">
    <property type="entry name" value="Glyco_trans_4-like_N"/>
</dbReference>
<dbReference type="SUPFAM" id="SSF53756">
    <property type="entry name" value="UDP-Glycosyltransferase/glycogen phosphorylase"/>
    <property type="match status" value="1"/>
</dbReference>
<feature type="domain" description="Glycosyltransferase subfamily 4-like N-terminal" evidence="1">
    <location>
        <begin position="25"/>
        <end position="194"/>
    </location>
</feature>
<protein>
    <recommendedName>
        <fullName evidence="1">Glycosyltransferase subfamily 4-like N-terminal domain-containing protein</fullName>
    </recommendedName>
</protein>
<dbReference type="Proteomes" id="UP000029443">
    <property type="component" value="Unassembled WGS sequence"/>
</dbReference>
<keyword evidence="3" id="KW-1185">Reference proteome</keyword>
<dbReference type="Gene3D" id="3.40.50.2000">
    <property type="entry name" value="Glycogen Phosphorylase B"/>
    <property type="match status" value="1"/>
</dbReference>
<name>A0ABR4WCP5_9GAMM</name>
<dbReference type="EMBL" id="ARXU01000005">
    <property type="protein sequence ID" value="KGD61223.1"/>
    <property type="molecule type" value="Genomic_DNA"/>
</dbReference>
<dbReference type="Pfam" id="PF13579">
    <property type="entry name" value="Glyco_trans_4_4"/>
    <property type="match status" value="1"/>
</dbReference>
<comment type="caution">
    <text evidence="2">The sequence shown here is derived from an EMBL/GenBank/DDBJ whole genome shotgun (WGS) entry which is preliminary data.</text>
</comment>
<sequence length="391" mass="42936">MGKGRADIAIINRSFWPIYPVIGEALLRFAEGAARQCRVCVIMQDHADICAKLKEHDRGQGVEFHPGKAWSSSGSSILARILDAVFFMVWVGLCLLKTRPRHVYVSTDPPVLVPFIVMLYARLFGASYTYHLQDIHPEATNVVMPVNRVLFRILRWMDGAVMRRAAQLLTLTEEMKAEIQSRSGTRAPIHLLSNPAVSFDDVNTSHTKTPGFSFCGNAGRLQRIPLVIASIEQYLQGGGTLPFTFAGGGVFSPDLEGLAARFPDQVTYHGLVSPAAAAQLNADYQWALLPIEDEVTRFAFPSKTSSYVFSGALILAVCGEATSVAQWVQDYRLGCVVAPDAAALAEFFRRVENAEVDAAGFDMDRTALKAALGFNVFVEHLNERVLSRVVS</sequence>
<evidence type="ECO:0000313" key="2">
    <source>
        <dbReference type="EMBL" id="KGD61223.1"/>
    </source>
</evidence>
<reference evidence="2 3" key="1">
    <citation type="submission" date="2012-09" db="EMBL/GenBank/DDBJ databases">
        <title>Genome Sequence of alkane-degrading Bacterium Alcanivorax jadensis T9.</title>
        <authorList>
            <person name="Lai Q."/>
            <person name="Shao Z."/>
        </authorList>
    </citation>
    <scope>NUCLEOTIDE SEQUENCE [LARGE SCALE GENOMIC DNA]</scope>
    <source>
        <strain evidence="2 3">T9</strain>
    </source>
</reference>
<gene>
    <name evidence="2" type="ORF">T9A_01672</name>
</gene>
<evidence type="ECO:0000259" key="1">
    <source>
        <dbReference type="Pfam" id="PF13579"/>
    </source>
</evidence>
<evidence type="ECO:0000313" key="3">
    <source>
        <dbReference type="Proteomes" id="UP000029443"/>
    </source>
</evidence>
<organism evidence="2 3">
    <name type="scientific">Alcanivorax jadensis T9</name>
    <dbReference type="NCBI Taxonomy" id="1177181"/>
    <lineage>
        <taxon>Bacteria</taxon>
        <taxon>Pseudomonadati</taxon>
        <taxon>Pseudomonadota</taxon>
        <taxon>Gammaproteobacteria</taxon>
        <taxon>Oceanospirillales</taxon>
        <taxon>Alcanivoracaceae</taxon>
        <taxon>Alcanivorax</taxon>
    </lineage>
</organism>
<proteinExistence type="predicted"/>
<accession>A0ABR4WCP5</accession>